<feature type="transmembrane region" description="Helical" evidence="1">
    <location>
        <begin position="23"/>
        <end position="46"/>
    </location>
</feature>
<reference evidence="2" key="2">
    <citation type="journal article" date="2015" name="Fish Shellfish Immunol.">
        <title>Early steps in the European eel (Anguilla anguilla)-Vibrio vulnificus interaction in the gills: Role of the RtxA13 toxin.</title>
        <authorList>
            <person name="Callol A."/>
            <person name="Pajuelo D."/>
            <person name="Ebbesson L."/>
            <person name="Teles M."/>
            <person name="MacKenzie S."/>
            <person name="Amaro C."/>
        </authorList>
    </citation>
    <scope>NUCLEOTIDE SEQUENCE</scope>
</reference>
<organism evidence="2">
    <name type="scientific">Anguilla anguilla</name>
    <name type="common">European freshwater eel</name>
    <name type="synonym">Muraena anguilla</name>
    <dbReference type="NCBI Taxonomy" id="7936"/>
    <lineage>
        <taxon>Eukaryota</taxon>
        <taxon>Metazoa</taxon>
        <taxon>Chordata</taxon>
        <taxon>Craniata</taxon>
        <taxon>Vertebrata</taxon>
        <taxon>Euteleostomi</taxon>
        <taxon>Actinopterygii</taxon>
        <taxon>Neopterygii</taxon>
        <taxon>Teleostei</taxon>
        <taxon>Anguilliformes</taxon>
        <taxon>Anguillidae</taxon>
        <taxon>Anguilla</taxon>
    </lineage>
</organism>
<dbReference type="AlphaFoldDB" id="A0A0E9XGA4"/>
<evidence type="ECO:0000313" key="2">
    <source>
        <dbReference type="EMBL" id="JAI01738.1"/>
    </source>
</evidence>
<keyword evidence="1" id="KW-1133">Transmembrane helix</keyword>
<evidence type="ECO:0000256" key="1">
    <source>
        <dbReference type="SAM" id="Phobius"/>
    </source>
</evidence>
<dbReference type="EMBL" id="GBXM01006840">
    <property type="protein sequence ID" value="JAI01738.1"/>
    <property type="molecule type" value="Transcribed_RNA"/>
</dbReference>
<reference evidence="2" key="1">
    <citation type="submission" date="2014-11" db="EMBL/GenBank/DDBJ databases">
        <authorList>
            <person name="Amaro Gonzalez C."/>
        </authorList>
    </citation>
    <scope>NUCLEOTIDE SEQUENCE</scope>
</reference>
<name>A0A0E9XGA4_ANGAN</name>
<accession>A0A0E9XGA4</accession>
<keyword evidence="1" id="KW-0812">Transmembrane</keyword>
<protein>
    <submittedName>
        <fullName evidence="2">Uncharacterized protein</fullName>
    </submittedName>
</protein>
<keyword evidence="1" id="KW-0472">Membrane</keyword>
<proteinExistence type="predicted"/>
<sequence length="62" mass="7126">MGFFLKVRTNITLIKVNYNSQMIVNLCALSVSLLSAAIFVATHYLFRLLGNDSYLLWRTEKI</sequence>